<dbReference type="InterPro" id="IPR042095">
    <property type="entry name" value="SUMF_sf"/>
</dbReference>
<organism evidence="2">
    <name type="scientific">hydrothermal vent metagenome</name>
    <dbReference type="NCBI Taxonomy" id="652676"/>
    <lineage>
        <taxon>unclassified sequences</taxon>
        <taxon>metagenomes</taxon>
        <taxon>ecological metagenomes</taxon>
    </lineage>
</organism>
<accession>A0A3B1ACC8</accession>
<dbReference type="EMBL" id="UOFQ01000184">
    <property type="protein sequence ID" value="VAW90376.1"/>
    <property type="molecule type" value="Genomic_DNA"/>
</dbReference>
<proteinExistence type="predicted"/>
<dbReference type="InterPro" id="IPR051043">
    <property type="entry name" value="Sulfatase_Mod_Factor_Kinase"/>
</dbReference>
<feature type="domain" description="Sulfatase-modifying factor enzyme-like" evidence="1">
    <location>
        <begin position="112"/>
        <end position="338"/>
    </location>
</feature>
<dbReference type="SUPFAM" id="SSF56436">
    <property type="entry name" value="C-type lectin-like"/>
    <property type="match status" value="1"/>
</dbReference>
<dbReference type="InterPro" id="IPR036280">
    <property type="entry name" value="Multihaem_cyt_sf"/>
</dbReference>
<name>A0A3B1ACC8_9ZZZZ</name>
<dbReference type="Gene3D" id="3.90.1580.10">
    <property type="entry name" value="paralog of FGE (formylglycine-generating enzyme)"/>
    <property type="match status" value="1"/>
</dbReference>
<dbReference type="InterPro" id="IPR005532">
    <property type="entry name" value="SUMF_dom"/>
</dbReference>
<dbReference type="Pfam" id="PF03781">
    <property type="entry name" value="FGE-sulfatase"/>
    <property type="match status" value="1"/>
</dbReference>
<sequence>MAPSLSVSLGLLLLLLSLNVVAANKPQDHLHSDKQCISCHQEGIAELLEVLSKPKESCTQCHTEAQIKAGDFSSAIPFTEVDGVDPELRLTADAGMRFPLLYKQSRVGSEPNEMVVIPAGIFIMGTNSRLFDEGPQHEVYLDAYLIDKYEVTNLQYETYIKAMNRRSPMHFINRTYPEGKVDHPVVFVGWDDAVDYCAWAGKRLPSDKEWEKAARSSDGRTYPWGELFDPTKSNNPVRWRAARQTGDTTPVGAFEKGVSVYGLYDTSGNVWEWTDSWYYPYPGSKVTSENYGERYKTLKGGSWFDCSFYKCGISAPLFNRSFFAKRTKNDTFGFRCAKDATAPDEAE</sequence>
<dbReference type="SUPFAM" id="SSF48695">
    <property type="entry name" value="Multiheme cytochromes"/>
    <property type="match status" value="1"/>
</dbReference>
<dbReference type="InterPro" id="IPR016187">
    <property type="entry name" value="CTDL_fold"/>
</dbReference>
<dbReference type="GO" id="GO:0120147">
    <property type="term" value="F:formylglycine-generating oxidase activity"/>
    <property type="evidence" value="ECO:0007669"/>
    <property type="project" value="TreeGrafter"/>
</dbReference>
<dbReference type="PANTHER" id="PTHR23150:SF19">
    <property type="entry name" value="FORMYLGLYCINE-GENERATING ENZYME"/>
    <property type="match status" value="1"/>
</dbReference>
<evidence type="ECO:0000313" key="2">
    <source>
        <dbReference type="EMBL" id="VAW90376.1"/>
    </source>
</evidence>
<gene>
    <name evidence="2" type="ORF">MNBD_GAMMA17-679</name>
</gene>
<protein>
    <recommendedName>
        <fullName evidence="1">Sulfatase-modifying factor enzyme-like domain-containing protein</fullName>
    </recommendedName>
</protein>
<evidence type="ECO:0000259" key="1">
    <source>
        <dbReference type="Pfam" id="PF03781"/>
    </source>
</evidence>
<reference evidence="2" key="1">
    <citation type="submission" date="2018-06" db="EMBL/GenBank/DDBJ databases">
        <authorList>
            <person name="Zhirakovskaya E."/>
        </authorList>
    </citation>
    <scope>NUCLEOTIDE SEQUENCE</scope>
</reference>
<dbReference type="AlphaFoldDB" id="A0A3B1ACC8"/>
<dbReference type="PANTHER" id="PTHR23150">
    <property type="entry name" value="SULFATASE MODIFYING FACTOR 1, 2"/>
    <property type="match status" value="1"/>
</dbReference>